<evidence type="ECO:0000313" key="3">
    <source>
        <dbReference type="EMBL" id="ABM21424.1"/>
    </source>
</evidence>
<evidence type="ECO:0000256" key="1">
    <source>
        <dbReference type="ARBA" id="ARBA00007227"/>
    </source>
</evidence>
<dbReference type="PANTHER" id="PTHR43236">
    <property type="entry name" value="ANTITOXIN HIGA1"/>
    <property type="match status" value="1"/>
</dbReference>
<organism evidence="3">
    <name type="scientific">Lactobacillus johnsonii</name>
    <dbReference type="NCBI Taxonomy" id="33959"/>
    <lineage>
        <taxon>Bacteria</taxon>
        <taxon>Bacillati</taxon>
        <taxon>Bacillota</taxon>
        <taxon>Bacilli</taxon>
        <taxon>Lactobacillales</taxon>
        <taxon>Lactobacillaceae</taxon>
        <taxon>Lactobacillus</taxon>
    </lineage>
</organism>
<dbReference type="Gene3D" id="1.10.260.40">
    <property type="entry name" value="lambda repressor-like DNA-binding domains"/>
    <property type="match status" value="1"/>
</dbReference>
<evidence type="ECO:0000259" key="2">
    <source>
        <dbReference type="PROSITE" id="PS50943"/>
    </source>
</evidence>
<dbReference type="CDD" id="cd00093">
    <property type="entry name" value="HTH_XRE"/>
    <property type="match status" value="1"/>
</dbReference>
<dbReference type="Pfam" id="PF06114">
    <property type="entry name" value="Peptidase_M78"/>
    <property type="match status" value="1"/>
</dbReference>
<dbReference type="InterPro" id="IPR010982">
    <property type="entry name" value="Lambda_DNA-bd_dom_sf"/>
</dbReference>
<gene>
    <name evidence="3" type="ORF">ATCC11506LJ0035</name>
    <name evidence="4" type="ORF">NCC2767LJ0024</name>
</gene>
<protein>
    <submittedName>
        <fullName evidence="3">Transcriptional regulator</fullName>
    </submittedName>
</protein>
<comment type="similarity">
    <text evidence="1">Belongs to the short-chain fatty acyl-CoA assimilation regulator (ScfR) family.</text>
</comment>
<accession>A1YVE1</accession>
<dbReference type="InterPro" id="IPR001387">
    <property type="entry name" value="Cro/C1-type_HTH"/>
</dbReference>
<reference evidence="3" key="1">
    <citation type="journal article" date="2007" name="J. Bacteriol.">
        <title>Similarity and differences in the Lactobacillus acidophilus group identified by polyphasic analysis and comparative genomics.</title>
        <authorList>
            <person name="Berger B."/>
            <person name="Pridmore R.D."/>
            <person name="Barretto C."/>
            <person name="Delmas-Julien F."/>
            <person name="Schreiber K."/>
            <person name="Arigoni F."/>
            <person name="Brussow H."/>
        </authorList>
    </citation>
    <scope>NUCLEOTIDE SEQUENCE</scope>
    <source>
        <strain evidence="3">ATCC 11506</strain>
        <strain evidence="4">NCC 2767</strain>
    </source>
</reference>
<dbReference type="GO" id="GO:0003677">
    <property type="term" value="F:DNA binding"/>
    <property type="evidence" value="ECO:0007669"/>
    <property type="project" value="InterPro"/>
</dbReference>
<dbReference type="EMBL" id="EF138834">
    <property type="protein sequence ID" value="ABM21424.1"/>
    <property type="molecule type" value="Genomic_DNA"/>
</dbReference>
<dbReference type="Pfam" id="PF01381">
    <property type="entry name" value="HTH_3"/>
    <property type="match status" value="1"/>
</dbReference>
<dbReference type="PROSITE" id="PS50943">
    <property type="entry name" value="HTH_CROC1"/>
    <property type="match status" value="1"/>
</dbReference>
<feature type="domain" description="HTH cro/C1-type" evidence="2">
    <location>
        <begin position="8"/>
        <end position="62"/>
    </location>
</feature>
<dbReference type="SUPFAM" id="SSF47413">
    <property type="entry name" value="lambda repressor-like DNA-binding domains"/>
    <property type="match status" value="1"/>
</dbReference>
<dbReference type="RefSeq" id="WP_249564129.1">
    <property type="nucleotide sequence ID" value="NZ_JAMDYA010000002.1"/>
</dbReference>
<name>A1YVE1_LACJH</name>
<dbReference type="InterPro" id="IPR010359">
    <property type="entry name" value="IrrE_HExxH"/>
</dbReference>
<proteinExistence type="inferred from homology"/>
<dbReference type="AlphaFoldDB" id="A1YVE1"/>
<dbReference type="InterPro" id="IPR052345">
    <property type="entry name" value="Rad_response_metalloprotease"/>
</dbReference>
<dbReference type="PANTHER" id="PTHR43236:SF1">
    <property type="entry name" value="BLL7220 PROTEIN"/>
    <property type="match status" value="1"/>
</dbReference>
<dbReference type="Gene3D" id="1.10.10.2910">
    <property type="match status" value="1"/>
</dbReference>
<dbReference type="EMBL" id="EF138835">
    <property type="protein sequence ID" value="ABM21447.1"/>
    <property type="molecule type" value="Genomic_DNA"/>
</dbReference>
<evidence type="ECO:0000313" key="4">
    <source>
        <dbReference type="EMBL" id="ABM21447.1"/>
    </source>
</evidence>
<sequence>MKLNGTRLKEARYFRKMTITDLAEKIGVTKQMISRYERETGEPSLETFQKIVSALKFPVNFFTESDSNNFCSQGTFYRSRLTATQTEKRPSEFYQKAACYIRDYFETMIEFPELPKFDRSFDSPEEAANYIRKIWRLGATPIPNMIRLLEEHGMIIYIAENDSKKVNAHSGWMNIGDRAYFIIALDSNSNNFFNQQFSLAHELGHYVLHSGVNPQIIEKEEYRKMEQEAEEFASCFLLPSDMFKKSICNFENDLEHYIALKFKWYTSMNAMVVRARHLRLIDADTYSKLQKRISYRKWRKKEPGDEKIKLMKPQVFKMAFNLLVDNGLLEPSLLSDEIAMHYQVSLPNEVLSQIIGIDLNKFKGEIVKLKVSNK</sequence>
<dbReference type="SMART" id="SM00530">
    <property type="entry name" value="HTH_XRE"/>
    <property type="match status" value="1"/>
</dbReference>